<proteinExistence type="predicted"/>
<dbReference type="InParanoid" id="C5L878"/>
<dbReference type="EMBL" id="GG680063">
    <property type="protein sequence ID" value="EER07034.1"/>
    <property type="molecule type" value="Genomic_DNA"/>
</dbReference>
<organism evidence="3">
    <name type="scientific">Perkinsus marinus (strain ATCC 50983 / TXsc)</name>
    <dbReference type="NCBI Taxonomy" id="423536"/>
    <lineage>
        <taxon>Eukaryota</taxon>
        <taxon>Sar</taxon>
        <taxon>Alveolata</taxon>
        <taxon>Perkinsozoa</taxon>
        <taxon>Perkinsea</taxon>
        <taxon>Perkinsida</taxon>
        <taxon>Perkinsidae</taxon>
        <taxon>Perkinsus</taxon>
    </lineage>
</organism>
<feature type="region of interest" description="Disordered" evidence="1">
    <location>
        <begin position="135"/>
        <end position="166"/>
    </location>
</feature>
<dbReference type="RefSeq" id="XP_002775218.1">
    <property type="nucleotide sequence ID" value="XM_002775172.1"/>
</dbReference>
<dbReference type="Proteomes" id="UP000007800">
    <property type="component" value="Unassembled WGS sequence"/>
</dbReference>
<evidence type="ECO:0000313" key="2">
    <source>
        <dbReference type="EMBL" id="EER07034.1"/>
    </source>
</evidence>
<reference evidence="2 3" key="1">
    <citation type="submission" date="2008-07" db="EMBL/GenBank/DDBJ databases">
        <authorList>
            <person name="El-Sayed N."/>
            <person name="Caler E."/>
            <person name="Inman J."/>
            <person name="Amedeo P."/>
            <person name="Hass B."/>
            <person name="Wortman J."/>
        </authorList>
    </citation>
    <scope>NUCLEOTIDE SEQUENCE [LARGE SCALE GENOMIC DNA]</scope>
    <source>
        <strain evidence="3">ATCC 50983 / TXsc</strain>
    </source>
</reference>
<evidence type="ECO:0000313" key="3">
    <source>
        <dbReference type="Proteomes" id="UP000007800"/>
    </source>
</evidence>
<gene>
    <name evidence="2" type="ORF">Pmar_PMAR015443</name>
</gene>
<evidence type="ECO:0000256" key="1">
    <source>
        <dbReference type="SAM" id="MobiDB-lite"/>
    </source>
</evidence>
<dbReference type="AlphaFoldDB" id="C5L878"/>
<accession>C5L878</accession>
<name>C5L878_PERM5</name>
<sequence>VYDIYREFMGEFELRKNLENRLDEGGRKLLKSQSQTNALKKRNDGIADEVGQLLMGVRDAMSDSDGGVVKRLRDLVSREERKIGIKLAKLKGPREKSVEKDMSSVIDSSPALLTKELISQRNDLQSKVATLTFNRKAEKKRKPARRSNTDWLTPHQRYKMEEEDSKAQREVHIQLVNFRTT</sequence>
<feature type="non-terminal residue" evidence="2">
    <location>
        <position position="1"/>
    </location>
</feature>
<keyword evidence="3" id="KW-1185">Reference proteome</keyword>
<protein>
    <submittedName>
        <fullName evidence="2">Uncharacterized protein</fullName>
    </submittedName>
</protein>
<dbReference type="GeneID" id="9059448"/>